<comment type="caution">
    <text evidence="3">The sequence shown here is derived from an EMBL/GenBank/DDBJ whole genome shotgun (WGS) entry which is preliminary data.</text>
</comment>
<evidence type="ECO:0000256" key="1">
    <source>
        <dbReference type="SAM" id="Coils"/>
    </source>
</evidence>
<dbReference type="Proteomes" id="UP000266861">
    <property type="component" value="Unassembled WGS sequence"/>
</dbReference>
<feature type="compositionally biased region" description="Basic and acidic residues" evidence="2">
    <location>
        <begin position="18"/>
        <end position="30"/>
    </location>
</feature>
<keyword evidence="1" id="KW-0175">Coiled coil</keyword>
<feature type="region of interest" description="Disordered" evidence="2">
    <location>
        <begin position="1"/>
        <end position="43"/>
    </location>
</feature>
<dbReference type="EMBL" id="PQFF01000031">
    <property type="protein sequence ID" value="RHZ87594.1"/>
    <property type="molecule type" value="Genomic_DNA"/>
</dbReference>
<organism evidence="3 4">
    <name type="scientific">Diversispora epigaea</name>
    <dbReference type="NCBI Taxonomy" id="1348612"/>
    <lineage>
        <taxon>Eukaryota</taxon>
        <taxon>Fungi</taxon>
        <taxon>Fungi incertae sedis</taxon>
        <taxon>Mucoromycota</taxon>
        <taxon>Glomeromycotina</taxon>
        <taxon>Glomeromycetes</taxon>
        <taxon>Diversisporales</taxon>
        <taxon>Diversisporaceae</taxon>
        <taxon>Diversispora</taxon>
    </lineage>
</organism>
<dbReference type="AlphaFoldDB" id="A0A397JR01"/>
<name>A0A397JR01_9GLOM</name>
<proteinExistence type="predicted"/>
<feature type="compositionally biased region" description="Polar residues" evidence="2">
    <location>
        <begin position="1"/>
        <end position="11"/>
    </location>
</feature>
<evidence type="ECO:0000256" key="2">
    <source>
        <dbReference type="SAM" id="MobiDB-lite"/>
    </source>
</evidence>
<evidence type="ECO:0000313" key="4">
    <source>
        <dbReference type="Proteomes" id="UP000266861"/>
    </source>
</evidence>
<gene>
    <name evidence="3" type="ORF">Glove_33g271</name>
</gene>
<feature type="coiled-coil region" evidence="1">
    <location>
        <begin position="129"/>
        <end position="163"/>
    </location>
</feature>
<accession>A0A397JR01</accession>
<protein>
    <submittedName>
        <fullName evidence="3">Uncharacterized protein</fullName>
    </submittedName>
</protein>
<sequence length="217" mass="24933">MKKINKTNVISTRGRGKNRGDTGNRGDGRSGRGGSVGIRGRTGINSGRLYKVREGGVQKISNVTREKGWGKQEEIEATENLVNSPIIEEEEISFQSSDELDDWEKELKRELLENLEVADTRLFEGEELLAELNENKGDLERVLKELEEEMEKELNEGSRGDDNYVSEEDIPLSILKKRRKSNEDDNSEEDIPLKILRKCRKLERNSYTTKHHIRMIF</sequence>
<reference evidence="3 4" key="1">
    <citation type="submission" date="2018-08" db="EMBL/GenBank/DDBJ databases">
        <title>Genome and evolution of the arbuscular mycorrhizal fungus Diversispora epigaea (formerly Glomus versiforme) and its bacterial endosymbionts.</title>
        <authorList>
            <person name="Sun X."/>
            <person name="Fei Z."/>
            <person name="Harrison M."/>
        </authorList>
    </citation>
    <scope>NUCLEOTIDE SEQUENCE [LARGE SCALE GENOMIC DNA]</scope>
    <source>
        <strain evidence="3 4">IT104</strain>
    </source>
</reference>
<keyword evidence="4" id="KW-1185">Reference proteome</keyword>
<evidence type="ECO:0000313" key="3">
    <source>
        <dbReference type="EMBL" id="RHZ87594.1"/>
    </source>
</evidence>